<accession>A0A839F035</accession>
<evidence type="ECO:0000313" key="1">
    <source>
        <dbReference type="EMBL" id="MBA8882040.1"/>
    </source>
</evidence>
<dbReference type="Proteomes" id="UP000549052">
    <property type="component" value="Unassembled WGS sequence"/>
</dbReference>
<keyword evidence="2" id="KW-1185">Reference proteome</keyword>
<dbReference type="RefSeq" id="WP_182552748.1">
    <property type="nucleotide sequence ID" value="NZ_JACGXN010000021.1"/>
</dbReference>
<organism evidence="1 2">
    <name type="scientific">Phyllobacterium myrsinacearum</name>
    <dbReference type="NCBI Taxonomy" id="28101"/>
    <lineage>
        <taxon>Bacteria</taxon>
        <taxon>Pseudomonadati</taxon>
        <taxon>Pseudomonadota</taxon>
        <taxon>Alphaproteobacteria</taxon>
        <taxon>Hyphomicrobiales</taxon>
        <taxon>Phyllobacteriaceae</taxon>
        <taxon>Phyllobacterium</taxon>
    </lineage>
</organism>
<proteinExistence type="predicted"/>
<reference evidence="1 2" key="1">
    <citation type="submission" date="2020-07" db="EMBL/GenBank/DDBJ databases">
        <title>Genomic Encyclopedia of Type Strains, Phase IV (KMG-V): Genome sequencing to study the core and pangenomes of soil and plant-associated prokaryotes.</title>
        <authorList>
            <person name="Whitman W."/>
        </authorList>
    </citation>
    <scope>NUCLEOTIDE SEQUENCE [LARGE SCALE GENOMIC DNA]</scope>
    <source>
        <strain evidence="1 2">AN3</strain>
    </source>
</reference>
<evidence type="ECO:0000313" key="2">
    <source>
        <dbReference type="Proteomes" id="UP000549052"/>
    </source>
</evidence>
<dbReference type="AlphaFoldDB" id="A0A839F035"/>
<comment type="caution">
    <text evidence="1">The sequence shown here is derived from an EMBL/GenBank/DDBJ whole genome shotgun (WGS) entry which is preliminary data.</text>
</comment>
<gene>
    <name evidence="1" type="ORF">FHW16_005788</name>
</gene>
<dbReference type="EMBL" id="JACGXN010000021">
    <property type="protein sequence ID" value="MBA8882040.1"/>
    <property type="molecule type" value="Genomic_DNA"/>
</dbReference>
<protein>
    <submittedName>
        <fullName evidence="1">Uncharacterized protein</fullName>
    </submittedName>
</protein>
<sequence length="128" mass="13687">MLTPTQLKAAVIVIVLIALCFGAYQLFAITKPVAALDDKPAVELTADQLIVRQRFLQNNIDAHLRAVTICAEGLKGTSDEDITNAAKKLGTQATNDLRDAVCSDMVDAFISGKKATCDVIGITCPEPR</sequence>
<name>A0A839F035_9HYPH</name>